<dbReference type="AlphaFoldDB" id="A0A6J4T663"/>
<feature type="transmembrane region" description="Helical" evidence="1">
    <location>
        <begin position="134"/>
        <end position="154"/>
    </location>
</feature>
<gene>
    <name evidence="2" type="ORF">AVDCRST_MAG44-1589</name>
</gene>
<feature type="transmembrane region" description="Helical" evidence="1">
    <location>
        <begin position="70"/>
        <end position="87"/>
    </location>
</feature>
<feature type="transmembrane region" description="Helical" evidence="1">
    <location>
        <begin position="160"/>
        <end position="183"/>
    </location>
</feature>
<keyword evidence="1" id="KW-1133">Transmembrane helix</keyword>
<dbReference type="EMBL" id="CADCVY010000105">
    <property type="protein sequence ID" value="CAA9514276.1"/>
    <property type="molecule type" value="Genomic_DNA"/>
</dbReference>
<evidence type="ECO:0000256" key="1">
    <source>
        <dbReference type="SAM" id="Phobius"/>
    </source>
</evidence>
<keyword evidence="1" id="KW-0812">Transmembrane</keyword>
<keyword evidence="1" id="KW-0472">Membrane</keyword>
<organism evidence="2">
    <name type="scientific">uncultured Sphingomonas sp</name>
    <dbReference type="NCBI Taxonomy" id="158754"/>
    <lineage>
        <taxon>Bacteria</taxon>
        <taxon>Pseudomonadati</taxon>
        <taxon>Pseudomonadota</taxon>
        <taxon>Alphaproteobacteria</taxon>
        <taxon>Sphingomonadales</taxon>
        <taxon>Sphingomonadaceae</taxon>
        <taxon>Sphingomonas</taxon>
        <taxon>environmental samples</taxon>
    </lineage>
</organism>
<proteinExistence type="predicted"/>
<accession>A0A6J4T663</accession>
<feature type="transmembrane region" description="Helical" evidence="1">
    <location>
        <begin position="43"/>
        <end position="63"/>
    </location>
</feature>
<reference evidence="2" key="1">
    <citation type="submission" date="2020-02" db="EMBL/GenBank/DDBJ databases">
        <authorList>
            <person name="Meier V. D."/>
        </authorList>
    </citation>
    <scope>NUCLEOTIDE SEQUENCE</scope>
    <source>
        <strain evidence="2">AVDCRST_MAG44</strain>
    </source>
</reference>
<evidence type="ECO:0000313" key="2">
    <source>
        <dbReference type="EMBL" id="CAA9514276.1"/>
    </source>
</evidence>
<evidence type="ECO:0008006" key="3">
    <source>
        <dbReference type="Google" id="ProtNLM"/>
    </source>
</evidence>
<feature type="transmembrane region" description="Helical" evidence="1">
    <location>
        <begin position="20"/>
        <end position="37"/>
    </location>
</feature>
<feature type="transmembrane region" description="Helical" evidence="1">
    <location>
        <begin position="93"/>
        <end position="114"/>
    </location>
</feature>
<name>A0A6J4T663_9SPHN</name>
<protein>
    <recommendedName>
        <fullName evidence="3">Acid-resistance membrane protein</fullName>
    </recommendedName>
</protein>
<sequence>MATRAHDRNHDRFRARGIRVAGIAIILLGAGAALLPMDKGISSDVLGALLVAAGFVELVAGSLRRQVRELAMLAGAITVLAGLLFVVKPETQFFPTVFPIAAWLILRCLVLAFASRYAGGNVRTWMGISAGMDLLLAGLLIAGLSIAAPVVSLFGPTPQLIASFAWILAASFVVNGIMLLEVASCESSVSERP</sequence>